<dbReference type="UniPathway" id="UPA00079"/>
<comment type="catalytic activity">
    <reaction evidence="4">
        <text>cyclic dehypoxanthinylfutalosinate = 1,4-dihydroxy-6-naphthoate + dihydroxyacetone</text>
        <dbReference type="Rhea" id="RHEA:33087"/>
        <dbReference type="ChEBI" id="CHEBI:16016"/>
        <dbReference type="ChEBI" id="CHEBI:64254"/>
        <dbReference type="ChEBI" id="CHEBI:64270"/>
        <dbReference type="EC" id="4.1.99.29"/>
    </reaction>
</comment>
<comment type="similarity">
    <text evidence="4">Belongs to the MqnA/MqnD family. MqnD subfamily.</text>
</comment>
<keyword evidence="3 4" id="KW-0456">Lyase</keyword>
<feature type="binding site" evidence="4">
    <location>
        <begin position="63"/>
        <end position="65"/>
    </location>
    <ligand>
        <name>substrate</name>
    </ligand>
</feature>
<reference evidence="5 6" key="1">
    <citation type="submission" date="2017-05" db="EMBL/GenBank/DDBJ databases">
        <title>The complete genome sequence of Deinococcus ficus isolated from the rhizosphere of the Ficus religiosa L. in Taiwan.</title>
        <authorList>
            <person name="Wu K.-M."/>
            <person name="Liao T.-L."/>
            <person name="Liu Y.-M."/>
            <person name="Young C.-C."/>
            <person name="Tsai S.-F."/>
        </authorList>
    </citation>
    <scope>NUCLEOTIDE SEQUENCE [LARGE SCALE GENOMIC DNA]</scope>
    <source>
        <strain evidence="5 6">CC-FR2-10</strain>
    </source>
</reference>
<evidence type="ECO:0000256" key="2">
    <source>
        <dbReference type="ARBA" id="ARBA00022428"/>
    </source>
</evidence>
<proteinExistence type="inferred from homology"/>
<feature type="binding site" evidence="4">
    <location>
        <begin position="115"/>
        <end position="116"/>
    </location>
    <ligand>
        <name>substrate</name>
    </ligand>
</feature>
<evidence type="ECO:0000256" key="3">
    <source>
        <dbReference type="ARBA" id="ARBA00023239"/>
    </source>
</evidence>
<evidence type="ECO:0000313" key="5">
    <source>
        <dbReference type="EMBL" id="ASN81419.1"/>
    </source>
</evidence>
<dbReference type="Pfam" id="PF02621">
    <property type="entry name" value="VitK2_biosynth"/>
    <property type="match status" value="1"/>
</dbReference>
<protein>
    <recommendedName>
        <fullName evidence="4">1,4-dihydroxy-6-naphtoate synthase</fullName>
        <ecNumber evidence="4">4.1.99.29</ecNumber>
    </recommendedName>
    <alternativeName>
        <fullName evidence="4">Menaquinone biosynthetic enzyme MqnD</fullName>
    </alternativeName>
</protein>
<feature type="active site" description="Proton acceptor" evidence="4">
    <location>
        <position position="158"/>
    </location>
</feature>
<dbReference type="STRING" id="317577.GCA_000419625_01779"/>
<dbReference type="PANTHER" id="PTHR37167:SF1">
    <property type="entry name" value="1,4-DIHYDROXY-6-NAPHTOATE SYNTHASE"/>
    <property type="match status" value="1"/>
</dbReference>
<dbReference type="SUPFAM" id="SSF53850">
    <property type="entry name" value="Periplasmic binding protein-like II"/>
    <property type="match status" value="1"/>
</dbReference>
<accession>A0A221SXP3</accession>
<dbReference type="GO" id="GO:0009234">
    <property type="term" value="P:menaquinone biosynthetic process"/>
    <property type="evidence" value="ECO:0007669"/>
    <property type="project" value="UniProtKB-UniRule"/>
</dbReference>
<dbReference type="InterPro" id="IPR030869">
    <property type="entry name" value="MqnD"/>
</dbReference>
<evidence type="ECO:0000256" key="4">
    <source>
        <dbReference type="HAMAP-Rule" id="MF_00996"/>
    </source>
</evidence>
<dbReference type="RefSeq" id="WP_027463096.1">
    <property type="nucleotide sequence ID" value="NZ_CP021081.1"/>
</dbReference>
<name>A0A221SXP3_9DEIO</name>
<organism evidence="5 6">
    <name type="scientific">Deinococcus ficus</name>
    <dbReference type="NCBI Taxonomy" id="317577"/>
    <lineage>
        <taxon>Bacteria</taxon>
        <taxon>Thermotogati</taxon>
        <taxon>Deinococcota</taxon>
        <taxon>Deinococci</taxon>
        <taxon>Deinococcales</taxon>
        <taxon>Deinococcaceae</taxon>
        <taxon>Deinococcus</taxon>
    </lineage>
</organism>
<dbReference type="Proteomes" id="UP000259030">
    <property type="component" value="Chromosome"/>
</dbReference>
<dbReference type="AlphaFoldDB" id="A0A221SXP3"/>
<dbReference type="InterPro" id="IPR003773">
    <property type="entry name" value="Menaquinone_biosynth"/>
</dbReference>
<dbReference type="HAMAP" id="MF_00996">
    <property type="entry name" value="MqnD"/>
    <property type="match status" value="1"/>
</dbReference>
<evidence type="ECO:0000313" key="6">
    <source>
        <dbReference type="Proteomes" id="UP000259030"/>
    </source>
</evidence>
<keyword evidence="6" id="KW-1185">Reference proteome</keyword>
<comment type="function">
    <text evidence="4">Catalyzes the conversion of cyclic dehypoxanthine futalosine (cyclic DHFL) into 1,4-dihydroxy-6-naphthoate, a step in the biosynthesis of menaquinone (MK, vitamin K2).</text>
</comment>
<dbReference type="PANTHER" id="PTHR37167">
    <property type="entry name" value="1,4-DIHYDROXY-6-NAPHTOATE SYNTHASE"/>
    <property type="match status" value="1"/>
</dbReference>
<dbReference type="GO" id="GO:0016830">
    <property type="term" value="F:carbon-carbon lyase activity"/>
    <property type="evidence" value="ECO:0007669"/>
    <property type="project" value="UniProtKB-UniRule"/>
</dbReference>
<dbReference type="Gene3D" id="3.40.190.10">
    <property type="entry name" value="Periplasmic binding protein-like II"/>
    <property type="match status" value="2"/>
</dbReference>
<gene>
    <name evidence="4" type="primary">mqnD</name>
    <name evidence="5" type="ORF">DFI_10730</name>
</gene>
<evidence type="ECO:0000256" key="1">
    <source>
        <dbReference type="ARBA" id="ARBA00004863"/>
    </source>
</evidence>
<dbReference type="EC" id="4.1.99.29" evidence="4"/>
<dbReference type="CDD" id="cd13635">
    <property type="entry name" value="PBP2_Ttha1568_Mqnd"/>
    <property type="match status" value="1"/>
</dbReference>
<sequence>MTEPTSALPAVLDLGYSLCPNDTFIFHALHAGLTPSPLPVREVLEDVQTLNDWAVAGRLPMTKISYRAYFGVMDRYVALRAGGALGRGVGPLIVTREALGDLNGVRVASPGALTTAELLLRMMYPQVEVVRMRYDEVMPAVQRGEYSGAPLAAGLIIHESRFTYPSFGLLKHLDLGAWWEGETGLPLPLGAILVRRDLPAQMQWALNGAVRESLEYAYAHPDASKEYVRQHAAELSDEVMQAHIDLYVNRFSLDVDEEGERAVRELHRRAVAVGAVPASGLPLFVSAP</sequence>
<dbReference type="KEGG" id="dfc:DFI_10730"/>
<comment type="pathway">
    <text evidence="1 4">Quinol/quinone metabolism; menaquinone biosynthesis.</text>
</comment>
<dbReference type="EMBL" id="CP021081">
    <property type="protein sequence ID" value="ASN81419.1"/>
    <property type="molecule type" value="Genomic_DNA"/>
</dbReference>
<keyword evidence="2 4" id="KW-0474">Menaquinone biosynthesis</keyword>